<keyword evidence="2" id="KW-1185">Reference proteome</keyword>
<dbReference type="EMBL" id="JH598554">
    <property type="status" value="NOT_ANNOTATED_CDS"/>
    <property type="molecule type" value="Genomic_DNA"/>
</dbReference>
<dbReference type="AlphaFoldDB" id="M4BQ65"/>
<evidence type="ECO:0000313" key="1">
    <source>
        <dbReference type="EnsemblProtists" id="HpaP808554"/>
    </source>
</evidence>
<dbReference type="VEuPathDB" id="FungiDB:HpaG808554"/>
<dbReference type="HOGENOM" id="CLU_2727658_0_0_1"/>
<dbReference type="EnsemblProtists" id="HpaT808554">
    <property type="protein sequence ID" value="HpaP808554"/>
    <property type="gene ID" value="HpaG808554"/>
</dbReference>
<dbReference type="Proteomes" id="UP000011713">
    <property type="component" value="Unassembled WGS sequence"/>
</dbReference>
<dbReference type="InParanoid" id="M4BQ65"/>
<protein>
    <submittedName>
        <fullName evidence="1">Uncharacterized protein</fullName>
    </submittedName>
</protein>
<name>M4BQ65_HYAAE</name>
<proteinExistence type="predicted"/>
<organism evidence="1 2">
    <name type="scientific">Hyaloperonospora arabidopsidis (strain Emoy2)</name>
    <name type="common">Downy mildew agent</name>
    <name type="synonym">Peronospora arabidopsidis</name>
    <dbReference type="NCBI Taxonomy" id="559515"/>
    <lineage>
        <taxon>Eukaryota</taxon>
        <taxon>Sar</taxon>
        <taxon>Stramenopiles</taxon>
        <taxon>Oomycota</taxon>
        <taxon>Peronosporomycetes</taxon>
        <taxon>Peronosporales</taxon>
        <taxon>Peronosporaceae</taxon>
        <taxon>Hyaloperonospora</taxon>
    </lineage>
</organism>
<reference evidence="2" key="1">
    <citation type="journal article" date="2010" name="Science">
        <title>Signatures of adaptation to obligate biotrophy in the Hyaloperonospora arabidopsidis genome.</title>
        <authorList>
            <person name="Baxter L."/>
            <person name="Tripathy S."/>
            <person name="Ishaque N."/>
            <person name="Boot N."/>
            <person name="Cabral A."/>
            <person name="Kemen E."/>
            <person name="Thines M."/>
            <person name="Ah-Fong A."/>
            <person name="Anderson R."/>
            <person name="Badejoko W."/>
            <person name="Bittner-Eddy P."/>
            <person name="Boore J.L."/>
            <person name="Chibucos M.C."/>
            <person name="Coates M."/>
            <person name="Dehal P."/>
            <person name="Delehaunty K."/>
            <person name="Dong S."/>
            <person name="Downton P."/>
            <person name="Dumas B."/>
            <person name="Fabro G."/>
            <person name="Fronick C."/>
            <person name="Fuerstenberg S.I."/>
            <person name="Fulton L."/>
            <person name="Gaulin E."/>
            <person name="Govers F."/>
            <person name="Hughes L."/>
            <person name="Humphray S."/>
            <person name="Jiang R.H."/>
            <person name="Judelson H."/>
            <person name="Kamoun S."/>
            <person name="Kyung K."/>
            <person name="Meijer H."/>
            <person name="Minx P."/>
            <person name="Morris P."/>
            <person name="Nelson J."/>
            <person name="Phuntumart V."/>
            <person name="Qutob D."/>
            <person name="Rehmany A."/>
            <person name="Rougon-Cardoso A."/>
            <person name="Ryden P."/>
            <person name="Torto-Alalibo T."/>
            <person name="Studholme D."/>
            <person name="Wang Y."/>
            <person name="Win J."/>
            <person name="Wood J."/>
            <person name="Clifton S.W."/>
            <person name="Rogers J."/>
            <person name="Van den Ackerveken G."/>
            <person name="Jones J.D."/>
            <person name="McDowell J.M."/>
            <person name="Beynon J."/>
            <person name="Tyler B.M."/>
        </authorList>
    </citation>
    <scope>NUCLEOTIDE SEQUENCE [LARGE SCALE GENOMIC DNA]</scope>
    <source>
        <strain evidence="2">Emoy2</strain>
    </source>
</reference>
<accession>M4BQ65</accession>
<reference evidence="1" key="2">
    <citation type="submission" date="2015-06" db="UniProtKB">
        <authorList>
            <consortium name="EnsemblProtists"/>
        </authorList>
    </citation>
    <scope>IDENTIFICATION</scope>
    <source>
        <strain evidence="1">Emoy2</strain>
    </source>
</reference>
<sequence length="72" mass="7853">MHHRGPNPDVSGSCSDGSFSYPCPVDPLIRLDQHSCLHGSSGTIITNLETVIVSKSIPRNYGEFLPMIRRTG</sequence>
<evidence type="ECO:0000313" key="2">
    <source>
        <dbReference type="Proteomes" id="UP000011713"/>
    </source>
</evidence>